<dbReference type="SUPFAM" id="SSF50974">
    <property type="entry name" value="Nitrous oxide reductase, N-terminal domain"/>
    <property type="match status" value="1"/>
</dbReference>
<reference evidence="2" key="1">
    <citation type="submission" date="2018-08" db="EMBL/GenBank/DDBJ databases">
        <title>Identification of Burkholderia cepacia strains that express a Burkholderia pseudomallei-like capsular polysaccharide.</title>
        <authorList>
            <person name="Burtnick M.N."/>
            <person name="Vongsouvath M."/>
            <person name="Newton P."/>
            <person name="Wuthiekanun V."/>
            <person name="Limmathurotsakul D."/>
            <person name="Brett P.J."/>
            <person name="Chantratita N."/>
            <person name="Dance D.A."/>
        </authorList>
    </citation>
    <scope>NUCLEOTIDE SEQUENCE</scope>
    <source>
        <strain evidence="2">SBXCC001</strain>
    </source>
</reference>
<proteinExistence type="predicted"/>
<feature type="compositionally biased region" description="Basic residues" evidence="1">
    <location>
        <begin position="274"/>
        <end position="285"/>
    </location>
</feature>
<dbReference type="PANTHER" id="PTHR47197">
    <property type="entry name" value="PROTEIN NIRF"/>
    <property type="match status" value="1"/>
</dbReference>
<dbReference type="Proteomes" id="UP001272137">
    <property type="component" value="Unassembled WGS sequence"/>
</dbReference>
<protein>
    <recommendedName>
        <fullName evidence="4">YncE family protein</fullName>
    </recommendedName>
</protein>
<evidence type="ECO:0000256" key="1">
    <source>
        <dbReference type="SAM" id="MobiDB-lite"/>
    </source>
</evidence>
<evidence type="ECO:0008006" key="4">
    <source>
        <dbReference type="Google" id="ProtNLM"/>
    </source>
</evidence>
<feature type="region of interest" description="Disordered" evidence="1">
    <location>
        <begin position="207"/>
        <end position="232"/>
    </location>
</feature>
<evidence type="ECO:0000313" key="2">
    <source>
        <dbReference type="EMBL" id="MDW9252831.1"/>
    </source>
</evidence>
<dbReference type="InterPro" id="IPR011045">
    <property type="entry name" value="N2O_reductase_N"/>
</dbReference>
<dbReference type="InterPro" id="IPR015943">
    <property type="entry name" value="WD40/YVTN_repeat-like_dom_sf"/>
</dbReference>
<comment type="caution">
    <text evidence="2">The sequence shown here is derived from an EMBL/GenBank/DDBJ whole genome shotgun (WGS) entry which is preliminary data.</text>
</comment>
<dbReference type="InterPro" id="IPR051200">
    <property type="entry name" value="Host-pathogen_enzymatic-act"/>
</dbReference>
<name>A0AAW9CSN6_BURTH</name>
<feature type="compositionally biased region" description="Basic and acidic residues" evidence="1">
    <location>
        <begin position="211"/>
        <end position="232"/>
    </location>
</feature>
<evidence type="ECO:0000313" key="3">
    <source>
        <dbReference type="Proteomes" id="UP001272137"/>
    </source>
</evidence>
<dbReference type="PANTHER" id="PTHR47197:SF3">
    <property type="entry name" value="DIHYDRO-HEME D1 DEHYDROGENASE"/>
    <property type="match status" value="1"/>
</dbReference>
<dbReference type="AlphaFoldDB" id="A0AAW9CSN6"/>
<organism evidence="2 3">
    <name type="scientific">Burkholderia thailandensis</name>
    <dbReference type="NCBI Taxonomy" id="57975"/>
    <lineage>
        <taxon>Bacteria</taxon>
        <taxon>Pseudomonadati</taxon>
        <taxon>Pseudomonadota</taxon>
        <taxon>Betaproteobacteria</taxon>
        <taxon>Burkholderiales</taxon>
        <taxon>Burkholderiaceae</taxon>
        <taxon>Burkholderia</taxon>
        <taxon>pseudomallei group</taxon>
    </lineage>
</organism>
<sequence>MVLNAAQSRLYVAPDNADVVSVIDTAASKIVSTVSTVAPAGLVTEMQYRGASSNGLVLSADEHTLYATNLGTNDVAVISLAGASPAVTRLIPTGCDPSDLAVGAANALSVVYTKNMPGPNPGNCTDSGRTVPCPVKSTPVKLVENQYIEQRSKGGPMWMPGPGGKTLDLLTTQVANNNSVNAALTPNDIATMAALRRKIKHVMLQGGGVRPAREHATAESAGRHQDGGARSDAQDALLGARDARHGFLGRGSRRCSRVQQGALAGADERSRVSGARRRACRAAPRRRGDDDDVKVSQAKGALRG</sequence>
<dbReference type="EMBL" id="QXCT01000001">
    <property type="protein sequence ID" value="MDW9252831.1"/>
    <property type="molecule type" value="Genomic_DNA"/>
</dbReference>
<dbReference type="Gene3D" id="2.130.10.10">
    <property type="entry name" value="YVTN repeat-like/Quinoprotein amine dehydrogenase"/>
    <property type="match status" value="1"/>
</dbReference>
<accession>A0AAW9CSN6</accession>
<feature type="region of interest" description="Disordered" evidence="1">
    <location>
        <begin position="248"/>
        <end position="304"/>
    </location>
</feature>
<gene>
    <name evidence="2" type="ORF">C7S16_6111</name>
</gene>